<evidence type="ECO:0000256" key="4">
    <source>
        <dbReference type="RuleBase" id="RU004508"/>
    </source>
</evidence>
<organism evidence="5 6">
    <name type="scientific">Candidatus Accumulibacter adjunctus</name>
    <dbReference type="NCBI Taxonomy" id="1454001"/>
    <lineage>
        <taxon>Bacteria</taxon>
        <taxon>Pseudomonadati</taxon>
        <taxon>Pseudomonadota</taxon>
        <taxon>Betaproteobacteria</taxon>
        <taxon>Candidatus Accumulibacter</taxon>
    </lineage>
</organism>
<evidence type="ECO:0000256" key="2">
    <source>
        <dbReference type="PIRSR" id="PIRSR000390-1"/>
    </source>
</evidence>
<dbReference type="InterPro" id="IPR015422">
    <property type="entry name" value="PyrdxlP-dep_Trfase_small"/>
</dbReference>
<comment type="caution">
    <text evidence="5">The sequence shown here is derived from an EMBL/GenBank/DDBJ whole genome shotgun (WGS) entry which is preliminary data.</text>
</comment>
<reference evidence="5" key="1">
    <citation type="submission" date="2014-02" db="EMBL/GenBank/DDBJ databases">
        <title>Expanding our view of genomic diversity in Candidatus Accumulibacter clades.</title>
        <authorList>
            <person name="Skennerton C.T."/>
            <person name="Barr J.J."/>
            <person name="Slater F.R."/>
            <person name="Bond P.L."/>
            <person name="Tyson G.W."/>
        </authorList>
    </citation>
    <scope>NUCLEOTIDE SEQUENCE [LARGE SCALE GENOMIC DNA]</scope>
</reference>
<evidence type="ECO:0000313" key="5">
    <source>
        <dbReference type="EMBL" id="EXI64209.1"/>
    </source>
</evidence>
<dbReference type="PANTHER" id="PTHR30244:SF34">
    <property type="entry name" value="DTDP-4-AMINO-4,6-DIDEOXYGALACTOSE TRANSAMINASE"/>
    <property type="match status" value="1"/>
</dbReference>
<dbReference type="Proteomes" id="UP000020218">
    <property type="component" value="Unassembled WGS sequence"/>
</dbReference>
<dbReference type="PANTHER" id="PTHR30244">
    <property type="entry name" value="TRANSAMINASE"/>
    <property type="match status" value="1"/>
</dbReference>
<gene>
    <name evidence="5" type="primary">arnB_3</name>
    <name evidence="5" type="ORF">AW08_03767</name>
</gene>
<accession>A0A011PCZ5</accession>
<dbReference type="InterPro" id="IPR015421">
    <property type="entry name" value="PyrdxlP-dep_Trfase_major"/>
</dbReference>
<dbReference type="InterPro" id="IPR015424">
    <property type="entry name" value="PyrdxlP-dep_Trfase"/>
</dbReference>
<dbReference type="EC" id="2.6.1.87" evidence="5"/>
<dbReference type="PIRSF" id="PIRSF000390">
    <property type="entry name" value="PLP_StrS"/>
    <property type="match status" value="1"/>
</dbReference>
<sequence>MWKVQLFKLNYDEQEVQAVCEVLRSAWITMGPKTEEFERAFAAHLGADSRATAVANGTAALHLALLALGVGPGDEVIVPSLTFVADLNTVMLVGAKPVLADCTSLSDWNMDPADIERKVTPRTKAVMIVHYAGYPCAMDRILAVCDRHRLPLIEDCAHAPGAKYRGRSLGTFGAFGCFSFFTNKNLSVGEGGMVVSQYDEGDREIRYLRSHGMTALTLDRHLGRSISYDVIRPGLNYRIDEMRAALGVVQLAKLPNAQQRRAAIVARYTKELAGIAGLMIPFASGCDDIEPAYHIFPVLLPVDCHRSQVIASLKAEGVQSSIHYPACQDFSAYCKLQLGETPIACEITHRELTLPLYPTMTDGEVDIVIGAFTKALEKGRA</sequence>
<evidence type="ECO:0000256" key="1">
    <source>
        <dbReference type="ARBA" id="ARBA00037999"/>
    </source>
</evidence>
<dbReference type="Pfam" id="PF01041">
    <property type="entry name" value="DegT_DnrJ_EryC1"/>
    <property type="match status" value="1"/>
</dbReference>
<protein>
    <submittedName>
        <fullName evidence="5">UDP-4-amino-4-deoxy-L-arabinose--oxoglutarate aminotransferase</fullName>
        <ecNumber evidence="5">2.6.1.87</ecNumber>
    </submittedName>
</protein>
<dbReference type="EMBL" id="JFAX01000039">
    <property type="protein sequence ID" value="EXI64209.1"/>
    <property type="molecule type" value="Genomic_DNA"/>
</dbReference>
<dbReference type="InterPro" id="IPR000653">
    <property type="entry name" value="DegT/StrS_aminotransferase"/>
</dbReference>
<dbReference type="AlphaFoldDB" id="A0A011PCZ5"/>
<feature type="modified residue" description="N6-(pyridoxal phosphate)lysine" evidence="3">
    <location>
        <position position="184"/>
    </location>
</feature>
<keyword evidence="3 4" id="KW-0663">Pyridoxal phosphate</keyword>
<dbReference type="GO" id="GO:0099620">
    <property type="term" value="F:UDP-4-amino-4-deoxy-L-arabinose aminotransferase"/>
    <property type="evidence" value="ECO:0007669"/>
    <property type="project" value="UniProtKB-EC"/>
</dbReference>
<dbReference type="GO" id="GO:0000271">
    <property type="term" value="P:polysaccharide biosynthetic process"/>
    <property type="evidence" value="ECO:0007669"/>
    <property type="project" value="TreeGrafter"/>
</dbReference>
<name>A0A011PCZ5_9PROT</name>
<dbReference type="Gene3D" id="3.90.1150.10">
    <property type="entry name" value="Aspartate Aminotransferase, domain 1"/>
    <property type="match status" value="1"/>
</dbReference>
<dbReference type="SUPFAM" id="SSF53383">
    <property type="entry name" value="PLP-dependent transferases"/>
    <property type="match status" value="1"/>
</dbReference>
<dbReference type="CDD" id="cd00616">
    <property type="entry name" value="AHBA_syn"/>
    <property type="match status" value="1"/>
</dbReference>
<comment type="similarity">
    <text evidence="1 4">Belongs to the DegT/DnrJ/EryC1 family.</text>
</comment>
<dbReference type="PATRIC" id="fig|1454001.3.peg.3799"/>
<evidence type="ECO:0000256" key="3">
    <source>
        <dbReference type="PIRSR" id="PIRSR000390-2"/>
    </source>
</evidence>
<dbReference type="STRING" id="1454001.AW08_03767"/>
<evidence type="ECO:0000313" key="6">
    <source>
        <dbReference type="Proteomes" id="UP000020218"/>
    </source>
</evidence>
<proteinExistence type="inferred from homology"/>
<feature type="active site" description="Proton acceptor" evidence="2">
    <location>
        <position position="184"/>
    </location>
</feature>
<dbReference type="GO" id="GO:0030170">
    <property type="term" value="F:pyridoxal phosphate binding"/>
    <property type="evidence" value="ECO:0007669"/>
    <property type="project" value="TreeGrafter"/>
</dbReference>
<keyword evidence="6" id="KW-1185">Reference proteome</keyword>
<keyword evidence="5" id="KW-0032">Aminotransferase</keyword>
<dbReference type="Gene3D" id="3.40.640.10">
    <property type="entry name" value="Type I PLP-dependent aspartate aminotransferase-like (Major domain)"/>
    <property type="match status" value="1"/>
</dbReference>
<keyword evidence="5" id="KW-0808">Transferase</keyword>